<dbReference type="InterPro" id="IPR036390">
    <property type="entry name" value="WH_DNA-bd_sf"/>
</dbReference>
<dbReference type="Proteomes" id="UP000481360">
    <property type="component" value="Unassembled WGS sequence"/>
</dbReference>
<keyword evidence="2" id="KW-0238">DNA-binding</keyword>
<protein>
    <submittedName>
        <fullName evidence="5">GntR family transcriptional regulator</fullName>
    </submittedName>
</protein>
<dbReference type="PROSITE" id="PS50949">
    <property type="entry name" value="HTH_GNTR"/>
    <property type="match status" value="1"/>
</dbReference>
<dbReference type="GO" id="GO:0003677">
    <property type="term" value="F:DNA binding"/>
    <property type="evidence" value="ECO:0007669"/>
    <property type="project" value="UniProtKB-KW"/>
</dbReference>
<dbReference type="PANTHER" id="PTHR43537:SF41">
    <property type="entry name" value="TRANSCRIPTIONAL REGULATORY PROTEIN"/>
    <property type="match status" value="1"/>
</dbReference>
<reference evidence="5 6" key="1">
    <citation type="submission" date="2020-03" db="EMBL/GenBank/DDBJ databases">
        <title>Isolation and identification of active actinomycetes.</title>
        <authorList>
            <person name="Sun X."/>
        </authorList>
    </citation>
    <scope>NUCLEOTIDE SEQUENCE [LARGE SCALE GENOMIC DNA]</scope>
    <source>
        <strain evidence="5 6">NEAU-D13</strain>
    </source>
</reference>
<evidence type="ECO:0000313" key="6">
    <source>
        <dbReference type="Proteomes" id="UP000481360"/>
    </source>
</evidence>
<dbReference type="InterPro" id="IPR008920">
    <property type="entry name" value="TF_FadR/GntR_C"/>
</dbReference>
<keyword evidence="6" id="KW-1185">Reference proteome</keyword>
<evidence type="ECO:0000256" key="2">
    <source>
        <dbReference type="ARBA" id="ARBA00023125"/>
    </source>
</evidence>
<dbReference type="PANTHER" id="PTHR43537">
    <property type="entry name" value="TRANSCRIPTIONAL REGULATOR, GNTR FAMILY"/>
    <property type="match status" value="1"/>
</dbReference>
<dbReference type="InterPro" id="IPR000524">
    <property type="entry name" value="Tscrpt_reg_HTH_GntR"/>
</dbReference>
<dbReference type="InterPro" id="IPR011711">
    <property type="entry name" value="GntR_C"/>
</dbReference>
<dbReference type="EMBL" id="JAAMPJ010000003">
    <property type="protein sequence ID" value="NGY60318.1"/>
    <property type="molecule type" value="Genomic_DNA"/>
</dbReference>
<comment type="caution">
    <text evidence="5">The sequence shown here is derived from an EMBL/GenBank/DDBJ whole genome shotgun (WGS) entry which is preliminary data.</text>
</comment>
<dbReference type="SMART" id="SM00345">
    <property type="entry name" value="HTH_GNTR"/>
    <property type="match status" value="1"/>
</dbReference>
<dbReference type="InterPro" id="IPR036388">
    <property type="entry name" value="WH-like_DNA-bd_sf"/>
</dbReference>
<dbReference type="AlphaFoldDB" id="A0A7C9VVQ9"/>
<dbReference type="Pfam" id="PF00392">
    <property type="entry name" value="GntR"/>
    <property type="match status" value="1"/>
</dbReference>
<sequence length="237" mass="25846">MAGPRKRSALIARLVSDQPGGSQAAILDELRRCLLDGDVPPGTEIPLDAVAQVFGVSRIPVREALKTLIGEGLVEHQPNLGYQVARLTLHELHELYVVREVLEVAALTAAVAAAGEQDDQEATATHEALGQAIAAHDVRGYHRNSRRFHLALVRPCGMHRLLAMLESAWNTTEPVQPMAHVSDGAKAEMHRDHEEMLSAFLARDVDRLVTAARAHHDRLRASLAALPRDTGLFVDSE</sequence>
<keyword evidence="3" id="KW-0804">Transcription</keyword>
<dbReference type="SUPFAM" id="SSF48008">
    <property type="entry name" value="GntR ligand-binding domain-like"/>
    <property type="match status" value="1"/>
</dbReference>
<proteinExistence type="predicted"/>
<dbReference type="CDD" id="cd07377">
    <property type="entry name" value="WHTH_GntR"/>
    <property type="match status" value="1"/>
</dbReference>
<dbReference type="Gene3D" id="1.10.10.10">
    <property type="entry name" value="Winged helix-like DNA-binding domain superfamily/Winged helix DNA-binding domain"/>
    <property type="match status" value="1"/>
</dbReference>
<dbReference type="SUPFAM" id="SSF46785">
    <property type="entry name" value="Winged helix' DNA-binding domain"/>
    <property type="match status" value="1"/>
</dbReference>
<organism evidence="5 6">
    <name type="scientific">Lentzea alba</name>
    <dbReference type="NCBI Taxonomy" id="2714351"/>
    <lineage>
        <taxon>Bacteria</taxon>
        <taxon>Bacillati</taxon>
        <taxon>Actinomycetota</taxon>
        <taxon>Actinomycetes</taxon>
        <taxon>Pseudonocardiales</taxon>
        <taxon>Pseudonocardiaceae</taxon>
        <taxon>Lentzea</taxon>
    </lineage>
</organism>
<dbReference type="Gene3D" id="1.20.120.530">
    <property type="entry name" value="GntR ligand-binding domain-like"/>
    <property type="match status" value="1"/>
</dbReference>
<dbReference type="RefSeq" id="WP_166046283.1">
    <property type="nucleotide sequence ID" value="NZ_JAAMPJ010000003.1"/>
</dbReference>
<feature type="domain" description="HTH gntR-type" evidence="4">
    <location>
        <begin position="20"/>
        <end position="87"/>
    </location>
</feature>
<accession>A0A7C9VVQ9</accession>
<evidence type="ECO:0000256" key="1">
    <source>
        <dbReference type="ARBA" id="ARBA00023015"/>
    </source>
</evidence>
<gene>
    <name evidence="5" type="ORF">G7043_15420</name>
</gene>
<evidence type="ECO:0000256" key="3">
    <source>
        <dbReference type="ARBA" id="ARBA00023163"/>
    </source>
</evidence>
<dbReference type="Pfam" id="PF07729">
    <property type="entry name" value="FCD"/>
    <property type="match status" value="1"/>
</dbReference>
<evidence type="ECO:0000313" key="5">
    <source>
        <dbReference type="EMBL" id="NGY60318.1"/>
    </source>
</evidence>
<keyword evidence="1" id="KW-0805">Transcription regulation</keyword>
<dbReference type="SMART" id="SM00895">
    <property type="entry name" value="FCD"/>
    <property type="match status" value="1"/>
</dbReference>
<evidence type="ECO:0000259" key="4">
    <source>
        <dbReference type="PROSITE" id="PS50949"/>
    </source>
</evidence>
<dbReference type="GO" id="GO:0003700">
    <property type="term" value="F:DNA-binding transcription factor activity"/>
    <property type="evidence" value="ECO:0007669"/>
    <property type="project" value="InterPro"/>
</dbReference>
<name>A0A7C9VVQ9_9PSEU</name>